<dbReference type="Proteomes" id="UP000644010">
    <property type="component" value="Unassembled WGS sequence"/>
</dbReference>
<dbReference type="Gene3D" id="2.160.10.10">
    <property type="entry name" value="Hexapeptide repeat proteins"/>
    <property type="match status" value="1"/>
</dbReference>
<evidence type="ECO:0000256" key="2">
    <source>
        <dbReference type="ARBA" id="ARBA00022679"/>
    </source>
</evidence>
<sequence length="181" mass="19953">MLRTFFLYFIYLKEKLRLWKRVNFRGFTVVYAFKGSGIYWGKNVLVNSHFLSNLAGMHQRSILVARDGGIIRLGDDISLSATTIYALRSVEIGNGTLIGANTVIMDNDFHPLDAVVRRTDNRDAIGRKPVCIGKDCFIGMNVIICKGTVLGDRCIVGAGSVVCGVFPPDSVIAGNPAVRRR</sequence>
<proteinExistence type="inferred from homology"/>
<evidence type="ECO:0000313" key="3">
    <source>
        <dbReference type="EMBL" id="MBC5644966.1"/>
    </source>
</evidence>
<dbReference type="InterPro" id="IPR001451">
    <property type="entry name" value="Hexapep"/>
</dbReference>
<dbReference type="SUPFAM" id="SSF51161">
    <property type="entry name" value="Trimeric LpxA-like enzymes"/>
    <property type="match status" value="1"/>
</dbReference>
<accession>A0ABR7E5B0</accession>
<dbReference type="CDD" id="cd04647">
    <property type="entry name" value="LbH_MAT_like"/>
    <property type="match status" value="1"/>
</dbReference>
<dbReference type="PANTHER" id="PTHR23416:SF23">
    <property type="entry name" value="ACETYLTRANSFERASE C18B11.09C-RELATED"/>
    <property type="match status" value="1"/>
</dbReference>
<comment type="similarity">
    <text evidence="1">Belongs to the transferase hexapeptide repeat family.</text>
</comment>
<keyword evidence="2" id="KW-0808">Transferase</keyword>
<keyword evidence="3" id="KW-0012">Acyltransferase</keyword>
<evidence type="ECO:0000313" key="4">
    <source>
        <dbReference type="Proteomes" id="UP000644010"/>
    </source>
</evidence>
<dbReference type="Pfam" id="PF14602">
    <property type="entry name" value="Hexapep_2"/>
    <property type="match status" value="1"/>
</dbReference>
<gene>
    <name evidence="3" type="ORF">H8S77_18980</name>
</gene>
<dbReference type="PANTHER" id="PTHR23416">
    <property type="entry name" value="SIALIC ACID SYNTHASE-RELATED"/>
    <property type="match status" value="1"/>
</dbReference>
<protein>
    <submittedName>
        <fullName evidence="3">Acyltransferase</fullName>
    </submittedName>
</protein>
<dbReference type="GO" id="GO:0016746">
    <property type="term" value="F:acyltransferase activity"/>
    <property type="evidence" value="ECO:0007669"/>
    <property type="project" value="UniProtKB-KW"/>
</dbReference>
<reference evidence="3 4" key="1">
    <citation type="submission" date="2020-08" db="EMBL/GenBank/DDBJ databases">
        <title>Genome public.</title>
        <authorList>
            <person name="Liu C."/>
            <person name="Sun Q."/>
        </authorList>
    </citation>
    <scope>NUCLEOTIDE SEQUENCE [LARGE SCALE GENOMIC DNA]</scope>
    <source>
        <strain evidence="3 4">BX2</strain>
    </source>
</reference>
<name>A0ABR7E5B0_9BACT</name>
<keyword evidence="4" id="KW-1185">Reference proteome</keyword>
<dbReference type="EMBL" id="JACOOI010000024">
    <property type="protein sequence ID" value="MBC5644966.1"/>
    <property type="molecule type" value="Genomic_DNA"/>
</dbReference>
<evidence type="ECO:0000256" key="1">
    <source>
        <dbReference type="ARBA" id="ARBA00007274"/>
    </source>
</evidence>
<dbReference type="InterPro" id="IPR011004">
    <property type="entry name" value="Trimer_LpxA-like_sf"/>
</dbReference>
<dbReference type="InterPro" id="IPR051159">
    <property type="entry name" value="Hexapeptide_acetyltransf"/>
</dbReference>
<comment type="caution">
    <text evidence="3">The sequence shown here is derived from an EMBL/GenBank/DDBJ whole genome shotgun (WGS) entry which is preliminary data.</text>
</comment>
<dbReference type="RefSeq" id="WP_186960729.1">
    <property type="nucleotide sequence ID" value="NZ_JACOOI010000024.1"/>
</dbReference>
<organism evidence="3 4">
    <name type="scientific">Parabacteroides segnis</name>
    <dbReference type="NCBI Taxonomy" id="2763058"/>
    <lineage>
        <taxon>Bacteria</taxon>
        <taxon>Pseudomonadati</taxon>
        <taxon>Bacteroidota</taxon>
        <taxon>Bacteroidia</taxon>
        <taxon>Bacteroidales</taxon>
        <taxon>Tannerellaceae</taxon>
        <taxon>Parabacteroides</taxon>
    </lineage>
</organism>